<feature type="compositionally biased region" description="Low complexity" evidence="6">
    <location>
        <begin position="344"/>
        <end position="358"/>
    </location>
</feature>
<evidence type="ECO:0000313" key="10">
    <source>
        <dbReference type="Proteomes" id="UP000683139"/>
    </source>
</evidence>
<evidence type="ECO:0000259" key="8">
    <source>
        <dbReference type="PROSITE" id="PS50978"/>
    </source>
</evidence>
<comment type="caution">
    <text evidence="9">The sequence shown here is derived from an EMBL/GenBank/DDBJ whole genome shotgun (WGS) entry which is preliminary data.</text>
</comment>
<dbReference type="SUPFAM" id="SSF158911">
    <property type="entry name" value="NEAT domain-like"/>
    <property type="match status" value="1"/>
</dbReference>
<keyword evidence="5" id="KW-0572">Peptidoglycan-anchor</keyword>
<keyword evidence="2" id="KW-0134">Cell wall</keyword>
<feature type="region of interest" description="Disordered" evidence="6">
    <location>
        <begin position="197"/>
        <end position="368"/>
    </location>
</feature>
<dbReference type="AlphaFoldDB" id="A0A919YNB7"/>
<keyword evidence="3" id="KW-0964">Secreted</keyword>
<dbReference type="Proteomes" id="UP000683139">
    <property type="component" value="Unassembled WGS sequence"/>
</dbReference>
<dbReference type="InterPro" id="IPR050436">
    <property type="entry name" value="IsdA"/>
</dbReference>
<gene>
    <name evidence="9" type="ORF">J40TS1_19890</name>
</gene>
<name>A0A919YNB7_9BACL</name>
<feature type="domain" description="NEAT" evidence="8">
    <location>
        <begin position="70"/>
        <end position="193"/>
    </location>
</feature>
<dbReference type="SMART" id="SM00725">
    <property type="entry name" value="NEAT"/>
    <property type="match status" value="1"/>
</dbReference>
<feature type="compositionally biased region" description="Low complexity" evidence="6">
    <location>
        <begin position="197"/>
        <end position="214"/>
    </location>
</feature>
<evidence type="ECO:0000256" key="5">
    <source>
        <dbReference type="ARBA" id="ARBA00023088"/>
    </source>
</evidence>
<evidence type="ECO:0000256" key="6">
    <source>
        <dbReference type="SAM" id="MobiDB-lite"/>
    </source>
</evidence>
<feature type="transmembrane region" description="Helical" evidence="7">
    <location>
        <begin position="377"/>
        <end position="397"/>
    </location>
</feature>
<dbReference type="InterPro" id="IPR037250">
    <property type="entry name" value="NEAT_dom_sf"/>
</dbReference>
<dbReference type="Pfam" id="PF05031">
    <property type="entry name" value="NEAT"/>
    <property type="match status" value="1"/>
</dbReference>
<evidence type="ECO:0000256" key="7">
    <source>
        <dbReference type="SAM" id="Phobius"/>
    </source>
</evidence>
<sequence length="404" mass="42809">MIIILMARLNVRKSIYFFMLKMRMIINELTDMEVLMKITAGQLSRFFVAFLIAVGLTVLSSMQLSAASELKDGEYTINYEILKGDPKDDSTSLADGYWNKPATVIVKNGEIKVRTVINKDAWVVEFQTKQGSSFTDAKVVSRDNDNDSRLVEFKVSSLEEDLVTSMTVDIPSQNYYHSYETRFRFYPDTLKLVKAAESAAQPTTAPEATASSEQKSTEASTSKPSKETGAASTAKPEATANTDQKSASSQKSDGTGNKSDVTSSEGTASGSTSSSGGGMSGSTGADSSAAANTPAANTDGSADTASDAGNAQAVTDEVSGEQTSNDAEPANREEAEPISESLDGELTTAAGAGETATEQTSDGAINDQEQQKGGSNALVIIIVIAVLFVVGSIIWIVRSNPRKR</sequence>
<dbReference type="InterPro" id="IPR006635">
    <property type="entry name" value="NEAT_dom"/>
</dbReference>
<feature type="compositionally biased region" description="Low complexity" evidence="6">
    <location>
        <begin position="262"/>
        <end position="274"/>
    </location>
</feature>
<organism evidence="9 10">
    <name type="scientific">Paenibacillus montaniterrae</name>
    <dbReference type="NCBI Taxonomy" id="429341"/>
    <lineage>
        <taxon>Bacteria</taxon>
        <taxon>Bacillati</taxon>
        <taxon>Bacillota</taxon>
        <taxon>Bacilli</taxon>
        <taxon>Bacillales</taxon>
        <taxon>Paenibacillaceae</taxon>
        <taxon>Paenibacillus</taxon>
    </lineage>
</organism>
<dbReference type="CDD" id="cd06920">
    <property type="entry name" value="NEAT"/>
    <property type="match status" value="1"/>
</dbReference>
<keyword evidence="7" id="KW-1133">Transmembrane helix</keyword>
<proteinExistence type="predicted"/>
<dbReference type="PROSITE" id="PS50978">
    <property type="entry name" value="NEAT"/>
    <property type="match status" value="1"/>
</dbReference>
<dbReference type="Gene3D" id="2.60.40.1850">
    <property type="match status" value="1"/>
</dbReference>
<dbReference type="PANTHER" id="PTHR37824:SF1">
    <property type="entry name" value="IRON-REGULATED SURFACE DETERMINANT PROTEIN C"/>
    <property type="match status" value="1"/>
</dbReference>
<keyword evidence="10" id="KW-1185">Reference proteome</keyword>
<evidence type="ECO:0000256" key="3">
    <source>
        <dbReference type="ARBA" id="ARBA00022525"/>
    </source>
</evidence>
<feature type="compositionally biased region" description="Polar residues" evidence="6">
    <location>
        <begin position="301"/>
        <end position="313"/>
    </location>
</feature>
<protein>
    <recommendedName>
        <fullName evidence="8">NEAT domain-containing protein</fullName>
    </recommendedName>
</protein>
<feature type="compositionally biased region" description="Polar residues" evidence="6">
    <location>
        <begin position="359"/>
        <end position="368"/>
    </location>
</feature>
<keyword evidence="4" id="KW-0732">Signal</keyword>
<dbReference type="PANTHER" id="PTHR37824">
    <property type="entry name" value="IRON-REGULATED SURFACE DETERMINANT PROTEIN C"/>
    <property type="match status" value="1"/>
</dbReference>
<evidence type="ECO:0000256" key="1">
    <source>
        <dbReference type="ARBA" id="ARBA00004168"/>
    </source>
</evidence>
<evidence type="ECO:0000256" key="4">
    <source>
        <dbReference type="ARBA" id="ARBA00022729"/>
    </source>
</evidence>
<evidence type="ECO:0000256" key="2">
    <source>
        <dbReference type="ARBA" id="ARBA00022512"/>
    </source>
</evidence>
<comment type="subcellular location">
    <subcellularLocation>
        <location evidence="1">Secreted</location>
        <location evidence="1">Cell wall</location>
        <topology evidence="1">Peptidoglycan-anchor</topology>
    </subcellularLocation>
</comment>
<accession>A0A919YNB7</accession>
<reference evidence="9" key="1">
    <citation type="submission" date="2021-03" db="EMBL/GenBank/DDBJ databases">
        <title>Antimicrobial resistance genes in bacteria isolated from Japanese honey, and their potential for conferring macrolide and lincosamide resistance in the American foulbrood pathogen Paenibacillus larvae.</title>
        <authorList>
            <person name="Okamoto M."/>
            <person name="Kumagai M."/>
            <person name="Kanamori H."/>
            <person name="Takamatsu D."/>
        </authorList>
    </citation>
    <scope>NUCLEOTIDE SEQUENCE</scope>
    <source>
        <strain evidence="9">J40TS1</strain>
    </source>
</reference>
<feature type="compositionally biased region" description="Polar residues" evidence="6">
    <location>
        <begin position="239"/>
        <end position="261"/>
    </location>
</feature>
<dbReference type="EMBL" id="BOSE01000003">
    <property type="protein sequence ID" value="GIP16347.1"/>
    <property type="molecule type" value="Genomic_DNA"/>
</dbReference>
<keyword evidence="7" id="KW-0472">Membrane</keyword>
<feature type="compositionally biased region" description="Low complexity" evidence="6">
    <location>
        <begin position="282"/>
        <end position="300"/>
    </location>
</feature>
<evidence type="ECO:0000313" key="9">
    <source>
        <dbReference type="EMBL" id="GIP16347.1"/>
    </source>
</evidence>
<keyword evidence="7" id="KW-0812">Transmembrane</keyword>